<dbReference type="AlphaFoldDB" id="A0A4Y3JBF8"/>
<evidence type="ECO:0008006" key="4">
    <source>
        <dbReference type="Google" id="ProtNLM"/>
    </source>
</evidence>
<comment type="caution">
    <text evidence="2">The sequence shown here is derived from an EMBL/GenBank/DDBJ whole genome shotgun (WGS) entry which is preliminary data.</text>
</comment>
<proteinExistence type="predicted"/>
<evidence type="ECO:0000313" key="3">
    <source>
        <dbReference type="Proteomes" id="UP000317717"/>
    </source>
</evidence>
<name>A0A4Y3JBF8_ACIPI</name>
<dbReference type="Proteomes" id="UP000317717">
    <property type="component" value="Unassembled WGS sequence"/>
</dbReference>
<gene>
    <name evidence="2" type="ORF">PA3_33010</name>
</gene>
<dbReference type="RefSeq" id="WP_141316776.1">
    <property type="nucleotide sequence ID" value="NZ_BJLJ01000015.1"/>
</dbReference>
<organism evidence="2 3">
    <name type="scientific">Acinetobacter pittii</name>
    <name type="common">Acinetobacter genomosp. 3</name>
    <dbReference type="NCBI Taxonomy" id="48296"/>
    <lineage>
        <taxon>Bacteria</taxon>
        <taxon>Pseudomonadati</taxon>
        <taxon>Pseudomonadota</taxon>
        <taxon>Gammaproteobacteria</taxon>
        <taxon>Moraxellales</taxon>
        <taxon>Moraxellaceae</taxon>
        <taxon>Acinetobacter</taxon>
        <taxon>Acinetobacter calcoaceticus/baumannii complex</taxon>
    </lineage>
</organism>
<accession>A0A4Y3JBF8</accession>
<feature type="region of interest" description="Disordered" evidence="1">
    <location>
        <begin position="1"/>
        <end position="21"/>
    </location>
</feature>
<protein>
    <recommendedName>
        <fullName evidence="4">Restriction alleviation protein Lar</fullName>
    </recommendedName>
</protein>
<reference evidence="2 3" key="1">
    <citation type="submission" date="2019-06" db="EMBL/GenBank/DDBJ databases">
        <title>Whole genome shotgun sequence of Acinetobacter pittii NBRC 110514.</title>
        <authorList>
            <person name="Hosoyama A."/>
            <person name="Uohara A."/>
            <person name="Ohji S."/>
            <person name="Ichikawa N."/>
        </authorList>
    </citation>
    <scope>NUCLEOTIDE SEQUENCE [LARGE SCALE GENOMIC DNA]</scope>
    <source>
        <strain evidence="2 3">NBRC 110514</strain>
    </source>
</reference>
<dbReference type="EMBL" id="BJLJ01000015">
    <property type="protein sequence ID" value="GEA69143.1"/>
    <property type="molecule type" value="Genomic_DNA"/>
</dbReference>
<feature type="compositionally biased region" description="Basic and acidic residues" evidence="1">
    <location>
        <begin position="7"/>
        <end position="20"/>
    </location>
</feature>
<evidence type="ECO:0000256" key="1">
    <source>
        <dbReference type="SAM" id="MobiDB-lite"/>
    </source>
</evidence>
<sequence>MGNTWHSDQEKPELRPDEKPLNCPFCGSDSICTDSSHYGKPDEDGSIAWDAFTWCHDCGSKGPSAWAMIAWDESFHCDTVYEERSVVNYAIRQWNTRK</sequence>
<evidence type="ECO:0000313" key="2">
    <source>
        <dbReference type="EMBL" id="GEA69143.1"/>
    </source>
</evidence>